<name>A0A4D6NE18_VIGUN</name>
<proteinExistence type="predicted"/>
<keyword evidence="3" id="KW-1185">Reference proteome</keyword>
<dbReference type="EMBL" id="CP039354">
    <property type="protein sequence ID" value="QCE11121.1"/>
    <property type="molecule type" value="Genomic_DNA"/>
</dbReference>
<accession>A0A4D6NE18</accession>
<feature type="transmembrane region" description="Helical" evidence="1">
    <location>
        <begin position="29"/>
        <end position="50"/>
    </location>
</feature>
<keyword evidence="1" id="KW-1133">Transmembrane helix</keyword>
<organism evidence="2 3">
    <name type="scientific">Vigna unguiculata</name>
    <name type="common">Cowpea</name>
    <dbReference type="NCBI Taxonomy" id="3917"/>
    <lineage>
        <taxon>Eukaryota</taxon>
        <taxon>Viridiplantae</taxon>
        <taxon>Streptophyta</taxon>
        <taxon>Embryophyta</taxon>
        <taxon>Tracheophyta</taxon>
        <taxon>Spermatophyta</taxon>
        <taxon>Magnoliopsida</taxon>
        <taxon>eudicotyledons</taxon>
        <taxon>Gunneridae</taxon>
        <taxon>Pentapetalae</taxon>
        <taxon>rosids</taxon>
        <taxon>fabids</taxon>
        <taxon>Fabales</taxon>
        <taxon>Fabaceae</taxon>
        <taxon>Papilionoideae</taxon>
        <taxon>50 kb inversion clade</taxon>
        <taxon>NPAAA clade</taxon>
        <taxon>indigoferoid/millettioid clade</taxon>
        <taxon>Phaseoleae</taxon>
        <taxon>Vigna</taxon>
    </lineage>
</organism>
<dbReference type="Proteomes" id="UP000501690">
    <property type="component" value="Linkage Group LG10"/>
</dbReference>
<evidence type="ECO:0000313" key="2">
    <source>
        <dbReference type="EMBL" id="QCE11121.1"/>
    </source>
</evidence>
<keyword evidence="1" id="KW-0812">Transmembrane</keyword>
<sequence>MVVHGGFAPAAFSGVAVTGSEGCRNGMQIYNGGGVFLVFAEAAMVVANLVRQWKMVALSLLQVRDEVARSLLLRGGVRCCCGRSCCDGVVVLFPTRRMVTVAAAEMVRTWWWRVAVAAVVRTKRCSGVDGGCRDWCVTDNGGSWWSETAATAVEVDGGG</sequence>
<evidence type="ECO:0000256" key="1">
    <source>
        <dbReference type="SAM" id="Phobius"/>
    </source>
</evidence>
<protein>
    <submittedName>
        <fullName evidence="2">Uncharacterized protein</fullName>
    </submittedName>
</protein>
<gene>
    <name evidence="2" type="ORF">DEO72_LG10g2354</name>
</gene>
<reference evidence="2 3" key="1">
    <citation type="submission" date="2019-04" db="EMBL/GenBank/DDBJ databases">
        <title>An improved genome assembly and genetic linkage map for asparagus bean, Vigna unguiculata ssp. sesquipedialis.</title>
        <authorList>
            <person name="Xia Q."/>
            <person name="Zhang R."/>
            <person name="Dong Y."/>
        </authorList>
    </citation>
    <scope>NUCLEOTIDE SEQUENCE [LARGE SCALE GENOMIC DNA]</scope>
    <source>
        <tissue evidence="2">Leaf</tissue>
    </source>
</reference>
<dbReference type="AlphaFoldDB" id="A0A4D6NE18"/>
<evidence type="ECO:0000313" key="3">
    <source>
        <dbReference type="Proteomes" id="UP000501690"/>
    </source>
</evidence>
<keyword evidence="1" id="KW-0472">Membrane</keyword>